<dbReference type="Proteomes" id="UP000314294">
    <property type="component" value="Unassembled WGS sequence"/>
</dbReference>
<organism evidence="1 2">
    <name type="scientific">Liparis tanakae</name>
    <name type="common">Tanaka's snailfish</name>
    <dbReference type="NCBI Taxonomy" id="230148"/>
    <lineage>
        <taxon>Eukaryota</taxon>
        <taxon>Metazoa</taxon>
        <taxon>Chordata</taxon>
        <taxon>Craniata</taxon>
        <taxon>Vertebrata</taxon>
        <taxon>Euteleostomi</taxon>
        <taxon>Actinopterygii</taxon>
        <taxon>Neopterygii</taxon>
        <taxon>Teleostei</taxon>
        <taxon>Neoteleostei</taxon>
        <taxon>Acanthomorphata</taxon>
        <taxon>Eupercaria</taxon>
        <taxon>Perciformes</taxon>
        <taxon>Cottioidei</taxon>
        <taxon>Cottales</taxon>
        <taxon>Liparidae</taxon>
        <taxon>Liparis</taxon>
    </lineage>
</organism>
<evidence type="ECO:0000313" key="1">
    <source>
        <dbReference type="EMBL" id="TNN54903.1"/>
    </source>
</evidence>
<dbReference type="EMBL" id="SRLO01000471">
    <property type="protein sequence ID" value="TNN54903.1"/>
    <property type="molecule type" value="Genomic_DNA"/>
</dbReference>
<sequence>MRNATQSLERCVKHALGPTVTLSYAQGNMDLRQEALDTAGQKVELAQSCSLKAPLLFVSRRQRADVVLCLHVVDHTLALMARSASSSSSSSSMRAWRERKGFQWDGSKNNSLFSLNFYLCQEVCLTCMWPGAMRSSPYTPVVKASQRLHGAQSPT</sequence>
<keyword evidence="2" id="KW-1185">Reference proteome</keyword>
<evidence type="ECO:0000313" key="2">
    <source>
        <dbReference type="Proteomes" id="UP000314294"/>
    </source>
</evidence>
<proteinExistence type="predicted"/>
<protein>
    <submittedName>
        <fullName evidence="1">Uncharacterized protein</fullName>
    </submittedName>
</protein>
<dbReference type="AlphaFoldDB" id="A0A4Z2GQ54"/>
<accession>A0A4Z2GQ54</accession>
<comment type="caution">
    <text evidence="1">The sequence shown here is derived from an EMBL/GenBank/DDBJ whole genome shotgun (WGS) entry which is preliminary data.</text>
</comment>
<reference evidence="1 2" key="1">
    <citation type="submission" date="2019-03" db="EMBL/GenBank/DDBJ databases">
        <title>First draft genome of Liparis tanakae, snailfish: a comprehensive survey of snailfish specific genes.</title>
        <authorList>
            <person name="Kim W."/>
            <person name="Song I."/>
            <person name="Jeong J.-H."/>
            <person name="Kim D."/>
            <person name="Kim S."/>
            <person name="Ryu S."/>
            <person name="Song J.Y."/>
            <person name="Lee S.K."/>
        </authorList>
    </citation>
    <scope>NUCLEOTIDE SEQUENCE [LARGE SCALE GENOMIC DNA]</scope>
    <source>
        <tissue evidence="1">Muscle</tissue>
    </source>
</reference>
<gene>
    <name evidence="1" type="ORF">EYF80_034848</name>
</gene>
<name>A0A4Z2GQ54_9TELE</name>